<dbReference type="InterPro" id="IPR017871">
    <property type="entry name" value="ABC_transporter-like_CS"/>
</dbReference>
<dbReference type="PROSITE" id="PS50893">
    <property type="entry name" value="ABC_TRANSPORTER_2"/>
    <property type="match status" value="1"/>
</dbReference>
<evidence type="ECO:0000256" key="6">
    <source>
        <dbReference type="ARBA" id="ARBA00023136"/>
    </source>
</evidence>
<feature type="transmembrane region" description="Helical" evidence="8">
    <location>
        <begin position="6"/>
        <end position="27"/>
    </location>
</feature>
<feature type="transmembrane region" description="Helical" evidence="8">
    <location>
        <begin position="317"/>
        <end position="342"/>
    </location>
</feature>
<dbReference type="Gene3D" id="1.20.1560.10">
    <property type="entry name" value="ABC transporter type 1, transmembrane domain"/>
    <property type="match status" value="1"/>
</dbReference>
<dbReference type="CDD" id="cd18784">
    <property type="entry name" value="ABC_6TM_ABCB9_like"/>
    <property type="match status" value="1"/>
</dbReference>
<dbReference type="PROSITE" id="PS00211">
    <property type="entry name" value="ABC_TRANSPORTER_1"/>
    <property type="match status" value="1"/>
</dbReference>
<dbReference type="Gene3D" id="3.40.50.300">
    <property type="entry name" value="P-loop containing nucleotide triphosphate hydrolases"/>
    <property type="match status" value="1"/>
</dbReference>
<evidence type="ECO:0000259" key="10">
    <source>
        <dbReference type="PROSITE" id="PS50929"/>
    </source>
</evidence>
<evidence type="ECO:0000256" key="8">
    <source>
        <dbReference type="SAM" id="Phobius"/>
    </source>
</evidence>
<reference evidence="11 12" key="1">
    <citation type="submission" date="2021-02" db="EMBL/GenBank/DDBJ databases">
        <title>Safari Cat Assemblies.</title>
        <authorList>
            <person name="Bredemeyer K.R."/>
            <person name="Murphy W.J."/>
        </authorList>
    </citation>
    <scope>NUCLEOTIDE SEQUENCE [LARGE SCALE GENOMIC DNA]</scope>
</reference>
<dbReference type="SUPFAM" id="SSF90123">
    <property type="entry name" value="ABC transporter transmembrane region"/>
    <property type="match status" value="1"/>
</dbReference>
<feature type="transmembrane region" description="Helical" evidence="8">
    <location>
        <begin position="48"/>
        <end position="69"/>
    </location>
</feature>
<dbReference type="Ensembl" id="ENSFCTT00005049493.1">
    <property type="protein sequence ID" value="ENSFCTP00005035956.1"/>
    <property type="gene ID" value="ENSFCTG00005016977.1"/>
</dbReference>
<feature type="transmembrane region" description="Helical" evidence="8">
    <location>
        <begin position="185"/>
        <end position="208"/>
    </location>
</feature>
<dbReference type="InterPro" id="IPR003593">
    <property type="entry name" value="AAA+_ATPase"/>
</dbReference>
<comment type="subcellular location">
    <subcellularLocation>
        <location evidence="1">Membrane</location>
        <topology evidence="1">Multi-pass membrane protein</topology>
    </subcellularLocation>
</comment>
<keyword evidence="3" id="KW-0547">Nucleotide-binding</keyword>
<accession>A0ABI7YMV0</accession>
<dbReference type="Pfam" id="PF00005">
    <property type="entry name" value="ABC_tran"/>
    <property type="match status" value="1"/>
</dbReference>
<keyword evidence="2 8" id="KW-0812">Transmembrane</keyword>
<gene>
    <name evidence="11" type="primary">ABCB9</name>
</gene>
<keyword evidence="12" id="KW-1185">Reference proteome</keyword>
<feature type="domain" description="ABC transmembrane type-1" evidence="10">
    <location>
        <begin position="189"/>
        <end position="467"/>
    </location>
</feature>
<feature type="transmembrane region" description="Helical" evidence="8">
    <location>
        <begin position="81"/>
        <end position="103"/>
    </location>
</feature>
<evidence type="ECO:0000256" key="1">
    <source>
        <dbReference type="ARBA" id="ARBA00004141"/>
    </source>
</evidence>
<reference evidence="11" key="2">
    <citation type="submission" date="2025-08" db="UniProtKB">
        <authorList>
            <consortium name="Ensembl"/>
        </authorList>
    </citation>
    <scope>IDENTIFICATION</scope>
    <source>
        <strain evidence="11">breed Abyssinian</strain>
    </source>
</reference>
<evidence type="ECO:0000259" key="9">
    <source>
        <dbReference type="PROSITE" id="PS50893"/>
    </source>
</evidence>
<organism evidence="11 12">
    <name type="scientific">Felis catus</name>
    <name type="common">Cat</name>
    <name type="synonym">Felis silvestris catus</name>
    <dbReference type="NCBI Taxonomy" id="9685"/>
    <lineage>
        <taxon>Eukaryota</taxon>
        <taxon>Metazoa</taxon>
        <taxon>Chordata</taxon>
        <taxon>Craniata</taxon>
        <taxon>Vertebrata</taxon>
        <taxon>Euteleostomi</taxon>
        <taxon>Mammalia</taxon>
        <taxon>Eutheria</taxon>
        <taxon>Laurasiatheria</taxon>
        <taxon>Carnivora</taxon>
        <taxon>Feliformia</taxon>
        <taxon>Felidae</taxon>
        <taxon>Felinae</taxon>
        <taxon>Felis</taxon>
    </lineage>
</organism>
<keyword evidence="4" id="KW-0067">ATP-binding</keyword>
<dbReference type="SMART" id="SM00382">
    <property type="entry name" value="AAA"/>
    <property type="match status" value="1"/>
</dbReference>
<dbReference type="InterPro" id="IPR011527">
    <property type="entry name" value="ABC1_TM_dom"/>
</dbReference>
<dbReference type="PANTHER" id="PTHR43394:SF21">
    <property type="entry name" value="ATP BINDING CASSETTE SUBFAMILY B MEMBER 9"/>
    <property type="match status" value="1"/>
</dbReference>
<proteinExistence type="predicted"/>
<evidence type="ECO:0000256" key="5">
    <source>
        <dbReference type="ARBA" id="ARBA00022989"/>
    </source>
</evidence>
<dbReference type="InterPro" id="IPR003439">
    <property type="entry name" value="ABC_transporter-like_ATP-bd"/>
</dbReference>
<sequence>MQLWKAVVVTLAFMSMDVGMTTAIYILSHLDRSLLEDIRHFNIFDSVLDLWAACLYRSCLLLGATIGVAKNSALGPRRLRASWTVIALVCLFVGVYAMVKLLLFSEVRKPVRDPWFWALFVWTYVSLAASFLLWWLLSTVRPDAKALERGAEAEAEGFPGEDRPPREQASGATLQKLLSYTKPDVAFLVAASFFLIVAALGETFLPYYTGRAIDGIIIQKSMEQFSTAVIVMCLLAIGSSFAAGIRGGIFTLIFARLNIRLRNRLFRSLVSQEMSFFDENRTGDLISRLTSDTTMVSDLVSQNINIFLRNTVKVTGVVVFMFSLSWQLSLVTFMGFPIIMMVSDIYGKYYKRLSKEVQNALARASSTAEETISAMKTVRSFANEEEEAEVYSRKLQQVYKLNRKEAAAYTYYVWGSGLTLLVVQVSILYYGGHLVISGQMTSGNLISFIIYEFVLGDCMENVSFSLSPGKVTALVGPSGSGKSSCVNILENFYPLEGGCVLLDGKPVSAYDHKYLHRVISLVSQEPVLFARSITDNISYGLSTVPFEMVVEAAQKANAHGFIMELQDGYNTETGEKGAQLSGGQKQRVAMARALVRNPPVLILDEATSALDAESEYLIQQAIHGHPQKHTVLIIAHRLSTVERAHLIVVLDKGRVVQQGTHQQLLAQGGLYAKLVQRQMLGLEPASDYSAGHKEPPGSGGGHKA</sequence>
<dbReference type="InterPro" id="IPR036640">
    <property type="entry name" value="ABC1_TM_sf"/>
</dbReference>
<evidence type="ECO:0000256" key="3">
    <source>
        <dbReference type="ARBA" id="ARBA00022741"/>
    </source>
</evidence>
<name>A0ABI7YMV0_FELCA</name>
<dbReference type="PIRSF" id="PIRSF002773">
    <property type="entry name" value="ABC_prm/ATPase_B"/>
    <property type="match status" value="1"/>
</dbReference>
<evidence type="ECO:0000256" key="7">
    <source>
        <dbReference type="SAM" id="MobiDB-lite"/>
    </source>
</evidence>
<dbReference type="PANTHER" id="PTHR43394">
    <property type="entry name" value="ATP-DEPENDENT PERMEASE MDL1, MITOCHONDRIAL"/>
    <property type="match status" value="1"/>
</dbReference>
<evidence type="ECO:0000313" key="11">
    <source>
        <dbReference type="Ensembl" id="ENSFCTP00005035956.1"/>
    </source>
</evidence>
<feature type="transmembrane region" description="Helical" evidence="8">
    <location>
        <begin position="115"/>
        <end position="137"/>
    </location>
</feature>
<evidence type="ECO:0008006" key="13">
    <source>
        <dbReference type="Google" id="ProtNLM"/>
    </source>
</evidence>
<dbReference type="PROSITE" id="PS50929">
    <property type="entry name" value="ABC_TM1F"/>
    <property type="match status" value="1"/>
</dbReference>
<dbReference type="InterPro" id="IPR027417">
    <property type="entry name" value="P-loop_NTPase"/>
</dbReference>
<dbReference type="InterPro" id="IPR039421">
    <property type="entry name" value="Type_1_exporter"/>
</dbReference>
<evidence type="ECO:0000256" key="4">
    <source>
        <dbReference type="ARBA" id="ARBA00022840"/>
    </source>
</evidence>
<keyword evidence="6 8" id="KW-0472">Membrane</keyword>
<dbReference type="Proteomes" id="UP000823872">
    <property type="component" value="Chromosome D3"/>
</dbReference>
<protein>
    <recommendedName>
        <fullName evidence="13">ATP binding cassette subfamily B member 9</fullName>
    </recommendedName>
</protein>
<evidence type="ECO:0000313" key="12">
    <source>
        <dbReference type="Proteomes" id="UP000823872"/>
    </source>
</evidence>
<dbReference type="GeneTree" id="ENSGT00940000155431"/>
<feature type="region of interest" description="Disordered" evidence="7">
    <location>
        <begin position="685"/>
        <end position="704"/>
    </location>
</feature>
<feature type="domain" description="ABC transporter" evidence="9">
    <location>
        <begin position="440"/>
        <end position="677"/>
    </location>
</feature>
<dbReference type="InterPro" id="IPR030254">
    <property type="entry name" value="ABCB9_6-TMD"/>
</dbReference>
<reference evidence="11" key="3">
    <citation type="submission" date="2025-09" db="UniProtKB">
        <authorList>
            <consortium name="Ensembl"/>
        </authorList>
    </citation>
    <scope>IDENTIFICATION</scope>
    <source>
        <strain evidence="11">breed Abyssinian</strain>
    </source>
</reference>
<feature type="transmembrane region" description="Helical" evidence="8">
    <location>
        <begin position="229"/>
        <end position="255"/>
    </location>
</feature>
<dbReference type="SUPFAM" id="SSF52540">
    <property type="entry name" value="P-loop containing nucleoside triphosphate hydrolases"/>
    <property type="match status" value="1"/>
</dbReference>
<dbReference type="Pfam" id="PF00664">
    <property type="entry name" value="ABC_membrane"/>
    <property type="match status" value="1"/>
</dbReference>
<evidence type="ECO:0000256" key="2">
    <source>
        <dbReference type="ARBA" id="ARBA00022692"/>
    </source>
</evidence>
<feature type="transmembrane region" description="Helical" evidence="8">
    <location>
        <begin position="409"/>
        <end position="431"/>
    </location>
</feature>
<keyword evidence="5 8" id="KW-1133">Transmembrane helix</keyword>